<accession>A0A0J6S308</accession>
<dbReference type="InterPro" id="IPR023393">
    <property type="entry name" value="START-like_dom_sf"/>
</dbReference>
<evidence type="ECO:0000313" key="1">
    <source>
        <dbReference type="EMBL" id="KMO29560.1"/>
    </source>
</evidence>
<proteinExistence type="predicted"/>
<dbReference type="OrthoDB" id="880456at2"/>
<organism evidence="1 2">
    <name type="scientific">Methylobacterium variabile</name>
    <dbReference type="NCBI Taxonomy" id="298794"/>
    <lineage>
        <taxon>Bacteria</taxon>
        <taxon>Pseudomonadati</taxon>
        <taxon>Pseudomonadota</taxon>
        <taxon>Alphaproteobacteria</taxon>
        <taxon>Hyphomicrobiales</taxon>
        <taxon>Methylobacteriaceae</taxon>
        <taxon>Methylobacterium</taxon>
    </lineage>
</organism>
<keyword evidence="2" id="KW-1185">Reference proteome</keyword>
<dbReference type="Proteomes" id="UP000035955">
    <property type="component" value="Unassembled WGS sequence"/>
</dbReference>
<gene>
    <name evidence="1" type="ORF">VQ02_29450</name>
</gene>
<comment type="caution">
    <text evidence="1">The sequence shown here is derived from an EMBL/GenBank/DDBJ whole genome shotgun (WGS) entry which is preliminary data.</text>
</comment>
<dbReference type="EMBL" id="LABY01000253">
    <property type="protein sequence ID" value="KMO29560.1"/>
    <property type="molecule type" value="Genomic_DNA"/>
</dbReference>
<dbReference type="AlphaFoldDB" id="A0A0J6S308"/>
<reference evidence="1 2" key="1">
    <citation type="submission" date="2015-03" db="EMBL/GenBank/DDBJ databases">
        <title>Genome sequencing of Methylobacterium variabile DSM 16961.</title>
        <authorList>
            <person name="Chaudhry V."/>
            <person name="Patil P.B."/>
        </authorList>
    </citation>
    <scope>NUCLEOTIDE SEQUENCE [LARGE SCALE GENOMIC DNA]</scope>
    <source>
        <strain evidence="1 2">DSM 16961</strain>
    </source>
</reference>
<protein>
    <submittedName>
        <fullName evidence="1">Polyketide cyclase</fullName>
    </submittedName>
</protein>
<dbReference type="Gene3D" id="3.30.530.20">
    <property type="match status" value="1"/>
</dbReference>
<name>A0A0J6S308_9HYPH</name>
<dbReference type="PATRIC" id="fig|298794.3.peg.3970"/>
<dbReference type="SUPFAM" id="SSF55961">
    <property type="entry name" value="Bet v1-like"/>
    <property type="match status" value="1"/>
</dbReference>
<sequence>MIVHTTITVPLASALAFAQEPENFSQWAAGLARSLRRTERGWIADTPAGEAVVRFSAPNEHGVLDHWVRVAGRPEIYVPLRMIANGDGTEVELILYRQPEMSDADFEHDAELVRRDLATLKQVLEGRQ</sequence>
<evidence type="ECO:0000313" key="2">
    <source>
        <dbReference type="Proteomes" id="UP000035955"/>
    </source>
</evidence>